<name>A0A934VS65_9BACT</name>
<evidence type="ECO:0000313" key="10">
    <source>
        <dbReference type="EMBL" id="MBK1880117.1"/>
    </source>
</evidence>
<keyword evidence="4" id="KW-0963">Cytoplasm</keyword>
<evidence type="ECO:0000259" key="9">
    <source>
        <dbReference type="SMART" id="SM00829"/>
    </source>
</evidence>
<dbReference type="Pfam" id="PF08240">
    <property type="entry name" value="ADH_N"/>
    <property type="match status" value="1"/>
</dbReference>
<dbReference type="PANTHER" id="PTHR44154:SF1">
    <property type="entry name" value="QUINONE OXIDOREDUCTASE"/>
    <property type="match status" value="1"/>
</dbReference>
<evidence type="ECO:0000256" key="5">
    <source>
        <dbReference type="ARBA" id="ARBA00022857"/>
    </source>
</evidence>
<dbReference type="InterPro" id="IPR051603">
    <property type="entry name" value="Zinc-ADH_QOR/CCCR"/>
</dbReference>
<dbReference type="Proteomes" id="UP000617628">
    <property type="component" value="Unassembled WGS sequence"/>
</dbReference>
<dbReference type="PANTHER" id="PTHR44154">
    <property type="entry name" value="QUINONE OXIDOREDUCTASE"/>
    <property type="match status" value="1"/>
</dbReference>
<comment type="similarity">
    <text evidence="2 8">Belongs to the zinc-containing alcohol dehydrogenase family. Quinone oxidoreductase subfamily.</text>
</comment>
<proteinExistence type="inferred from homology"/>
<dbReference type="CDD" id="cd08252">
    <property type="entry name" value="AL_MDR"/>
    <property type="match status" value="1"/>
</dbReference>
<dbReference type="SUPFAM" id="SSF51735">
    <property type="entry name" value="NAD(P)-binding Rossmann-fold domains"/>
    <property type="match status" value="1"/>
</dbReference>
<keyword evidence="8" id="KW-0479">Metal-binding</keyword>
<dbReference type="GO" id="GO:0016491">
    <property type="term" value="F:oxidoreductase activity"/>
    <property type="evidence" value="ECO:0007669"/>
    <property type="project" value="UniProtKB-KW"/>
</dbReference>
<dbReference type="InterPro" id="IPR036291">
    <property type="entry name" value="NAD(P)-bd_dom_sf"/>
</dbReference>
<dbReference type="GO" id="GO:0008270">
    <property type="term" value="F:zinc ion binding"/>
    <property type="evidence" value="ECO:0007669"/>
    <property type="project" value="InterPro"/>
</dbReference>
<dbReference type="AlphaFoldDB" id="A0A934VS65"/>
<dbReference type="RefSeq" id="WP_200358724.1">
    <property type="nucleotide sequence ID" value="NZ_JAENIL010000071.1"/>
</dbReference>
<dbReference type="InterPro" id="IPR011032">
    <property type="entry name" value="GroES-like_sf"/>
</dbReference>
<evidence type="ECO:0000256" key="3">
    <source>
        <dbReference type="ARBA" id="ARBA00011881"/>
    </source>
</evidence>
<dbReference type="PROSITE" id="PS01162">
    <property type="entry name" value="QOR_ZETA_CRYSTAL"/>
    <property type="match status" value="1"/>
</dbReference>
<evidence type="ECO:0000256" key="2">
    <source>
        <dbReference type="ARBA" id="ARBA00010371"/>
    </source>
</evidence>
<dbReference type="NCBIfam" id="TIGR02817">
    <property type="entry name" value="adh_fam_1"/>
    <property type="match status" value="1"/>
</dbReference>
<dbReference type="InterPro" id="IPR020843">
    <property type="entry name" value="ER"/>
</dbReference>
<dbReference type="Gene3D" id="3.40.50.720">
    <property type="entry name" value="NAD(P)-binding Rossmann-like Domain"/>
    <property type="match status" value="1"/>
</dbReference>
<dbReference type="SUPFAM" id="SSF50129">
    <property type="entry name" value="GroES-like"/>
    <property type="match status" value="1"/>
</dbReference>
<dbReference type="InterPro" id="IPR013154">
    <property type="entry name" value="ADH-like_N"/>
</dbReference>
<evidence type="ECO:0000256" key="4">
    <source>
        <dbReference type="ARBA" id="ARBA00022490"/>
    </source>
</evidence>
<evidence type="ECO:0000256" key="1">
    <source>
        <dbReference type="ARBA" id="ARBA00004496"/>
    </source>
</evidence>
<dbReference type="GO" id="GO:0003723">
    <property type="term" value="F:RNA binding"/>
    <property type="evidence" value="ECO:0007669"/>
    <property type="project" value="UniProtKB-KW"/>
</dbReference>
<keyword evidence="5" id="KW-0521">NADP</keyword>
<accession>A0A934VS65</accession>
<comment type="subcellular location">
    <subcellularLocation>
        <location evidence="1">Cytoplasm</location>
    </subcellularLocation>
</comment>
<protein>
    <recommendedName>
        <fullName evidence="8">Zinc-type alcohol dehydrogenase-like protein</fullName>
    </recommendedName>
</protein>
<comment type="caution">
    <text evidence="10">The sequence shown here is derived from an EMBL/GenBank/DDBJ whole genome shotgun (WGS) entry which is preliminary data.</text>
</comment>
<keyword evidence="8" id="KW-0862">Zinc</keyword>
<feature type="domain" description="Enoyl reductase (ER)" evidence="9">
    <location>
        <begin position="10"/>
        <end position="334"/>
    </location>
</feature>
<gene>
    <name evidence="10" type="ORF">JIN87_24745</name>
</gene>
<evidence type="ECO:0000256" key="7">
    <source>
        <dbReference type="ARBA" id="ARBA00022990"/>
    </source>
</evidence>
<evidence type="ECO:0000313" key="11">
    <source>
        <dbReference type="Proteomes" id="UP000617628"/>
    </source>
</evidence>
<keyword evidence="8" id="KW-0560">Oxidoreductase</keyword>
<dbReference type="SMART" id="SM00829">
    <property type="entry name" value="PKS_ER"/>
    <property type="match status" value="1"/>
</dbReference>
<reference evidence="10" key="1">
    <citation type="submission" date="2021-01" db="EMBL/GenBank/DDBJ databases">
        <title>Modified the classification status of verrucomicrobia.</title>
        <authorList>
            <person name="Feng X."/>
        </authorList>
    </citation>
    <scope>NUCLEOTIDE SEQUENCE</scope>
    <source>
        <strain evidence="10">KCTC 13126</strain>
    </source>
</reference>
<comment type="subunit">
    <text evidence="3">Homotetramer.</text>
</comment>
<dbReference type="Gene3D" id="3.90.180.10">
    <property type="entry name" value="Medium-chain alcohol dehydrogenases, catalytic domain"/>
    <property type="match status" value="1"/>
</dbReference>
<evidence type="ECO:0000256" key="6">
    <source>
        <dbReference type="ARBA" id="ARBA00022884"/>
    </source>
</evidence>
<dbReference type="InterPro" id="IPR002364">
    <property type="entry name" value="Quin_OxRdtase/zeta-crystal_CS"/>
</dbReference>
<organism evidence="10 11">
    <name type="scientific">Pelagicoccus mobilis</name>
    <dbReference type="NCBI Taxonomy" id="415221"/>
    <lineage>
        <taxon>Bacteria</taxon>
        <taxon>Pseudomonadati</taxon>
        <taxon>Verrucomicrobiota</taxon>
        <taxon>Opitutia</taxon>
        <taxon>Puniceicoccales</taxon>
        <taxon>Pelagicoccaceae</taxon>
        <taxon>Pelagicoccus</taxon>
    </lineage>
</organism>
<dbReference type="EMBL" id="JAENIL010000071">
    <property type="protein sequence ID" value="MBK1880117.1"/>
    <property type="molecule type" value="Genomic_DNA"/>
</dbReference>
<evidence type="ECO:0000256" key="8">
    <source>
        <dbReference type="RuleBase" id="RU364000"/>
    </source>
</evidence>
<dbReference type="InterPro" id="IPR014182">
    <property type="entry name" value="ADH_Zn_typ-1"/>
</dbReference>
<dbReference type="InterPro" id="IPR013149">
    <property type="entry name" value="ADH-like_C"/>
</dbReference>
<keyword evidence="6" id="KW-0694">RNA-binding</keyword>
<sequence length="339" mass="36467">MKAIGYTQAGPIDAQNALVAFDAPTPELAPHDLLVEVKGISLNPVDVKVRAAEAFGPEEGQTKIIGYDAAGIVRETGSAVSKFKVGDEVFYAGDITRSGSNAELQAVDERIVGKKPKSLEFARSAALPLTSITAWEILFDSYGLKEGGGEGEAILIIGGAGGVGSILIQLAKQLTKLKVIATASRQDTVDWVKKMGADHVINHRESLVDQMKELDIQPRYVASLNGTEGHFTAIVDLIKPRGHIALIDDPQSIDIHSIKPKALSFSWEFMFTRSMFQTDDIEKQHELLNRISELVDQGTLVSTATTNLGTLGAETLTQAHILQESGRVIGKNVLDGVRS</sequence>
<keyword evidence="7" id="KW-0007">Acetylation</keyword>
<keyword evidence="11" id="KW-1185">Reference proteome</keyword>
<dbReference type="Pfam" id="PF00107">
    <property type="entry name" value="ADH_zinc_N"/>
    <property type="match status" value="1"/>
</dbReference>
<dbReference type="GO" id="GO:0005737">
    <property type="term" value="C:cytoplasm"/>
    <property type="evidence" value="ECO:0007669"/>
    <property type="project" value="UniProtKB-SubCell"/>
</dbReference>